<organism evidence="3 4">
    <name type="scientific">Lophium mytilinum</name>
    <dbReference type="NCBI Taxonomy" id="390894"/>
    <lineage>
        <taxon>Eukaryota</taxon>
        <taxon>Fungi</taxon>
        <taxon>Dikarya</taxon>
        <taxon>Ascomycota</taxon>
        <taxon>Pezizomycotina</taxon>
        <taxon>Dothideomycetes</taxon>
        <taxon>Pleosporomycetidae</taxon>
        <taxon>Mytilinidiales</taxon>
        <taxon>Mytilinidiaceae</taxon>
        <taxon>Lophium</taxon>
    </lineage>
</organism>
<keyword evidence="4" id="KW-1185">Reference proteome</keyword>
<dbReference type="PANTHER" id="PTHR28041:SF1">
    <property type="entry name" value="LARGE RIBOSOMAL SUBUNIT PROTEIN ML59"/>
    <property type="match status" value="1"/>
</dbReference>
<protein>
    <recommendedName>
        <fullName evidence="2">Large ribosomal subunit protein mL59 domain-containing protein</fullName>
    </recommendedName>
</protein>
<evidence type="ECO:0000256" key="1">
    <source>
        <dbReference type="SAM" id="MobiDB-lite"/>
    </source>
</evidence>
<evidence type="ECO:0000313" key="4">
    <source>
        <dbReference type="Proteomes" id="UP000799750"/>
    </source>
</evidence>
<dbReference type="AlphaFoldDB" id="A0A6A6R6W8"/>
<dbReference type="Proteomes" id="UP000799750">
    <property type="component" value="Unassembled WGS sequence"/>
</dbReference>
<evidence type="ECO:0000259" key="2">
    <source>
        <dbReference type="Pfam" id="PF18126"/>
    </source>
</evidence>
<dbReference type="GO" id="GO:0005762">
    <property type="term" value="C:mitochondrial large ribosomal subunit"/>
    <property type="evidence" value="ECO:0007669"/>
    <property type="project" value="InterPro"/>
</dbReference>
<gene>
    <name evidence="3" type="ORF">BU16DRAFT_524089</name>
</gene>
<feature type="domain" description="Large ribosomal subunit protein mL59" evidence="2">
    <location>
        <begin position="17"/>
        <end position="183"/>
    </location>
</feature>
<dbReference type="PANTHER" id="PTHR28041">
    <property type="entry name" value="54S RIBOSOMAL PROTEIN L25, MITOCHONDRIAL"/>
    <property type="match status" value="1"/>
</dbReference>
<dbReference type="OrthoDB" id="18529at2759"/>
<sequence length="195" mass="21801">MDIRPQHVQLATALPKRLLDFFRKYPPPALTQGLSAAETHASAPPAASLDTPALASSTSSADPNAPTIETPSAALAERPYRNPFQPTKNFATGKWNSPVFGLRRQADIVKLAQKHGVVDLLPYTIKLPGEREKRRIERGLRVKGTGVGERVKGKAWERTLKGRLEERRNAMLAMPQMIEDWKQRGHGRGWKKWPK</sequence>
<feature type="compositionally biased region" description="Low complexity" evidence="1">
    <location>
        <begin position="35"/>
        <end position="48"/>
    </location>
</feature>
<evidence type="ECO:0000313" key="3">
    <source>
        <dbReference type="EMBL" id="KAF2499620.1"/>
    </source>
</evidence>
<feature type="compositionally biased region" description="Polar residues" evidence="1">
    <location>
        <begin position="54"/>
        <end position="70"/>
    </location>
</feature>
<reference evidence="3" key="1">
    <citation type="journal article" date="2020" name="Stud. Mycol.">
        <title>101 Dothideomycetes genomes: a test case for predicting lifestyles and emergence of pathogens.</title>
        <authorList>
            <person name="Haridas S."/>
            <person name="Albert R."/>
            <person name="Binder M."/>
            <person name="Bloem J."/>
            <person name="Labutti K."/>
            <person name="Salamov A."/>
            <person name="Andreopoulos B."/>
            <person name="Baker S."/>
            <person name="Barry K."/>
            <person name="Bills G."/>
            <person name="Bluhm B."/>
            <person name="Cannon C."/>
            <person name="Castanera R."/>
            <person name="Culley D."/>
            <person name="Daum C."/>
            <person name="Ezra D."/>
            <person name="Gonzalez J."/>
            <person name="Henrissat B."/>
            <person name="Kuo A."/>
            <person name="Liang C."/>
            <person name="Lipzen A."/>
            <person name="Lutzoni F."/>
            <person name="Magnuson J."/>
            <person name="Mondo S."/>
            <person name="Nolan M."/>
            <person name="Ohm R."/>
            <person name="Pangilinan J."/>
            <person name="Park H.-J."/>
            <person name="Ramirez L."/>
            <person name="Alfaro M."/>
            <person name="Sun H."/>
            <person name="Tritt A."/>
            <person name="Yoshinaga Y."/>
            <person name="Zwiers L.-H."/>
            <person name="Turgeon B."/>
            <person name="Goodwin S."/>
            <person name="Spatafora J."/>
            <person name="Crous P."/>
            <person name="Grigoriev I."/>
        </authorList>
    </citation>
    <scope>NUCLEOTIDE SEQUENCE</scope>
    <source>
        <strain evidence="3">CBS 269.34</strain>
    </source>
</reference>
<dbReference type="EMBL" id="MU004184">
    <property type="protein sequence ID" value="KAF2499620.1"/>
    <property type="molecule type" value="Genomic_DNA"/>
</dbReference>
<name>A0A6A6R6W8_9PEZI</name>
<dbReference type="GO" id="GO:0003735">
    <property type="term" value="F:structural constituent of ribosome"/>
    <property type="evidence" value="ECO:0007669"/>
    <property type="project" value="InterPro"/>
</dbReference>
<dbReference type="InterPro" id="IPR037507">
    <property type="entry name" value="Ribosomal_mL59"/>
</dbReference>
<accession>A0A6A6R6W8</accession>
<proteinExistence type="predicted"/>
<feature type="region of interest" description="Disordered" evidence="1">
    <location>
        <begin position="35"/>
        <end position="88"/>
    </location>
</feature>
<dbReference type="Pfam" id="PF18126">
    <property type="entry name" value="Mitoc_mL59"/>
    <property type="match status" value="1"/>
</dbReference>
<dbReference type="InterPro" id="IPR040922">
    <property type="entry name" value="Ribosomal_mL59_dom"/>
</dbReference>